<dbReference type="Proteomes" id="UP001364617">
    <property type="component" value="Unassembled WGS sequence"/>
</dbReference>
<dbReference type="AlphaFoldDB" id="A0AAN9D9B2"/>
<name>A0AAN9D9B2_9TELE</name>
<dbReference type="EMBL" id="JAYKXH010000006">
    <property type="protein sequence ID" value="KAK7165991.1"/>
    <property type="molecule type" value="Genomic_DNA"/>
</dbReference>
<reference evidence="2 3" key="1">
    <citation type="submission" date="2024-02" db="EMBL/GenBank/DDBJ databases">
        <title>Chromosome-level genome assembly of the Eurasian Minnow (Phoxinus phoxinus).</title>
        <authorList>
            <person name="Oriowo T.O."/>
            <person name="Martin S."/>
            <person name="Stange M."/>
            <person name="Chrysostomakis Y."/>
            <person name="Brown T."/>
            <person name="Winkler S."/>
            <person name="Kukowka S."/>
            <person name="Myers E.W."/>
            <person name="Bohne A."/>
        </authorList>
    </citation>
    <scope>NUCLEOTIDE SEQUENCE [LARGE SCALE GENOMIC DNA]</scope>
    <source>
        <strain evidence="2">ZFMK-TIS-60720</strain>
        <tissue evidence="2">Whole Organism</tissue>
    </source>
</reference>
<evidence type="ECO:0000313" key="3">
    <source>
        <dbReference type="Proteomes" id="UP001364617"/>
    </source>
</evidence>
<evidence type="ECO:0000313" key="2">
    <source>
        <dbReference type="EMBL" id="KAK7165991.1"/>
    </source>
</evidence>
<accession>A0AAN9D9B2</accession>
<organism evidence="2 3">
    <name type="scientific">Phoxinus phoxinus</name>
    <name type="common">Eurasian minnow</name>
    <dbReference type="NCBI Taxonomy" id="58324"/>
    <lineage>
        <taxon>Eukaryota</taxon>
        <taxon>Metazoa</taxon>
        <taxon>Chordata</taxon>
        <taxon>Craniata</taxon>
        <taxon>Vertebrata</taxon>
        <taxon>Euteleostomi</taxon>
        <taxon>Actinopterygii</taxon>
        <taxon>Neopterygii</taxon>
        <taxon>Teleostei</taxon>
        <taxon>Ostariophysi</taxon>
        <taxon>Cypriniformes</taxon>
        <taxon>Leuciscidae</taxon>
        <taxon>Phoxininae</taxon>
        <taxon>Phoxinus</taxon>
    </lineage>
</organism>
<keyword evidence="3" id="KW-1185">Reference proteome</keyword>
<feature type="region of interest" description="Disordered" evidence="1">
    <location>
        <begin position="35"/>
        <end position="67"/>
    </location>
</feature>
<comment type="caution">
    <text evidence="2">The sequence shown here is derived from an EMBL/GenBank/DDBJ whole genome shotgun (WGS) entry which is preliminary data.</text>
</comment>
<proteinExistence type="predicted"/>
<evidence type="ECO:0000256" key="1">
    <source>
        <dbReference type="SAM" id="MobiDB-lite"/>
    </source>
</evidence>
<sequence>MSMEAGSTETIDVPQDKIVKKGSFRKKIEKLRRWSTSSGGGSFKRPPKTKTLSLNSPSEPEVEPFGVETERRKLRPIVASVFGQVWTAASQEQLFMCMCCAELN</sequence>
<gene>
    <name evidence="2" type="ORF">R3I93_005931</name>
</gene>
<protein>
    <submittedName>
        <fullName evidence="2">Uncharacterized protein</fullName>
    </submittedName>
</protein>